<dbReference type="InterPro" id="IPR029046">
    <property type="entry name" value="LolA/LolB/LppX"/>
</dbReference>
<dbReference type="EMBL" id="CP026923">
    <property type="protein sequence ID" value="AVG24186.1"/>
    <property type="molecule type" value="Genomic_DNA"/>
</dbReference>
<protein>
    <submittedName>
        <fullName evidence="1">RseB anti-sigma E factor</fullName>
    </submittedName>
</protein>
<dbReference type="AlphaFoldDB" id="A0A2L2BR86"/>
<reference evidence="1 2" key="1">
    <citation type="submission" date="2018-02" db="EMBL/GenBank/DDBJ databases">
        <title>Complete genome of the streamlined marine actinobacterium Pontimonas salivibrio CL-TW6 adapted to coastal planktonic lifestype.</title>
        <authorList>
            <person name="Cho B.C."/>
            <person name="Hardies S.C."/>
            <person name="Jang G.I."/>
            <person name="Hwang C.Y."/>
        </authorList>
    </citation>
    <scope>NUCLEOTIDE SEQUENCE [LARGE SCALE GENOMIC DNA]</scope>
    <source>
        <strain evidence="1 2">CL-TW6</strain>
    </source>
</reference>
<accession>A0A2L2BR86</accession>
<proteinExistence type="predicted"/>
<evidence type="ECO:0000313" key="2">
    <source>
        <dbReference type="Proteomes" id="UP000243077"/>
    </source>
</evidence>
<dbReference type="RefSeq" id="WP_104913700.1">
    <property type="nucleotide sequence ID" value="NZ_CP026923.1"/>
</dbReference>
<gene>
    <name evidence="1" type="ORF">C3B54_111236</name>
</gene>
<dbReference type="SUPFAM" id="SSF89392">
    <property type="entry name" value="Prokaryotic lipoproteins and lipoprotein localization factors"/>
    <property type="match status" value="1"/>
</dbReference>
<organism evidence="1 2">
    <name type="scientific">Pontimonas salivibrio</name>
    <dbReference type="NCBI Taxonomy" id="1159327"/>
    <lineage>
        <taxon>Bacteria</taxon>
        <taxon>Bacillati</taxon>
        <taxon>Actinomycetota</taxon>
        <taxon>Actinomycetes</taxon>
        <taxon>Micrococcales</taxon>
        <taxon>Microbacteriaceae</taxon>
        <taxon>Pontimonas</taxon>
    </lineage>
</organism>
<dbReference type="OrthoDB" id="4822274at2"/>
<dbReference type="PANTHER" id="PTHR37507">
    <property type="entry name" value="SPORULATION PROTEIN YDCC"/>
    <property type="match status" value="1"/>
</dbReference>
<dbReference type="Gene3D" id="2.50.20.10">
    <property type="entry name" value="Lipoprotein localisation LolA/LolB/LppX"/>
    <property type="match status" value="1"/>
</dbReference>
<keyword evidence="2" id="KW-1185">Reference proteome</keyword>
<name>A0A2L2BR86_9MICO</name>
<sequence>MSDIFTKWVPSVTVAGVIAAGAIALPMQASAVDLPERSVAELLAAMDESVEGFSGSVTKTSNLGLPELEMSQMMSEEMIADMEERMPEGFEDFVPQLVEQNPLTDAISFLAGSDTIRVYASEEGFRAQILDPMSQRDVIVNKDAFYSYNAKTNTVLTRSIDGEVDKPSLDELNSEIELDLTNPDELASALLEEAEGKATITVGADHRVAGQDAYRLVVTPVSEVSLVERIDISVDANTGLGLGVQVYSTEQSDVAFSVAFDTISYDTPEASIFAFSPPPGATVETLEFPTEVESTLTELQREDLSDTEKEALLESLKADMQAEFAPGVTADTLGEGFDTVLTMNQLPEAFPLEMLENDILADFTTEVDGGTVFGTPLSNTLLTDAGEVYTGAVSVEYLLELASN</sequence>
<dbReference type="Proteomes" id="UP000243077">
    <property type="component" value="Chromosome"/>
</dbReference>
<evidence type="ECO:0000313" key="1">
    <source>
        <dbReference type="EMBL" id="AVG24186.1"/>
    </source>
</evidence>
<dbReference type="PANTHER" id="PTHR37507:SF2">
    <property type="entry name" value="SPORULATION PROTEIN YDCC"/>
    <property type="match status" value="1"/>
</dbReference>
<dbReference type="InterPro" id="IPR052944">
    <property type="entry name" value="Sporulation_related"/>
</dbReference>
<dbReference type="KEGG" id="psai:C3B54_111236"/>